<proteinExistence type="predicted"/>
<dbReference type="EMBL" id="GBRH01160411">
    <property type="protein sequence ID" value="JAE37485.1"/>
    <property type="molecule type" value="Transcribed_RNA"/>
</dbReference>
<reference evidence="1" key="1">
    <citation type="submission" date="2014-09" db="EMBL/GenBank/DDBJ databases">
        <authorList>
            <person name="Magalhaes I.L.F."/>
            <person name="Oliveira U."/>
            <person name="Santos F.R."/>
            <person name="Vidigal T.H.D.A."/>
            <person name="Brescovit A.D."/>
            <person name="Santos A.J."/>
        </authorList>
    </citation>
    <scope>NUCLEOTIDE SEQUENCE</scope>
    <source>
        <tissue evidence="1">Shoot tissue taken approximately 20 cm above the soil surface</tissue>
    </source>
</reference>
<evidence type="ECO:0000313" key="1">
    <source>
        <dbReference type="EMBL" id="JAE37485.1"/>
    </source>
</evidence>
<name>A0A0A9HJW4_ARUDO</name>
<protein>
    <submittedName>
        <fullName evidence="1">Uncharacterized protein</fullName>
    </submittedName>
</protein>
<reference evidence="1" key="2">
    <citation type="journal article" date="2015" name="Data Brief">
        <title>Shoot transcriptome of the giant reed, Arundo donax.</title>
        <authorList>
            <person name="Barrero R.A."/>
            <person name="Guerrero F.D."/>
            <person name="Moolhuijzen P."/>
            <person name="Goolsby J.A."/>
            <person name="Tidwell J."/>
            <person name="Bellgard S.E."/>
            <person name="Bellgard M.I."/>
        </authorList>
    </citation>
    <scope>NUCLEOTIDE SEQUENCE</scope>
    <source>
        <tissue evidence="1">Shoot tissue taken approximately 20 cm above the soil surface</tissue>
    </source>
</reference>
<organism evidence="1">
    <name type="scientific">Arundo donax</name>
    <name type="common">Giant reed</name>
    <name type="synonym">Donax arundinaceus</name>
    <dbReference type="NCBI Taxonomy" id="35708"/>
    <lineage>
        <taxon>Eukaryota</taxon>
        <taxon>Viridiplantae</taxon>
        <taxon>Streptophyta</taxon>
        <taxon>Embryophyta</taxon>
        <taxon>Tracheophyta</taxon>
        <taxon>Spermatophyta</taxon>
        <taxon>Magnoliopsida</taxon>
        <taxon>Liliopsida</taxon>
        <taxon>Poales</taxon>
        <taxon>Poaceae</taxon>
        <taxon>PACMAD clade</taxon>
        <taxon>Arundinoideae</taxon>
        <taxon>Arundineae</taxon>
        <taxon>Arundo</taxon>
    </lineage>
</organism>
<sequence>MWFLMCAKIKRSLEPNGTTLQSCPCLLNQCTLFCDSDAACGSVFMLSRC</sequence>
<accession>A0A0A9HJW4</accession>
<dbReference type="AlphaFoldDB" id="A0A0A9HJW4"/>